<feature type="compositionally biased region" description="Polar residues" evidence="6">
    <location>
        <begin position="193"/>
        <end position="221"/>
    </location>
</feature>
<evidence type="ECO:0000313" key="9">
    <source>
        <dbReference type="EMBL" id="KAK4340790.1"/>
    </source>
</evidence>
<accession>A0AAE1QW62</accession>
<proteinExistence type="inferred from homology"/>
<keyword evidence="10" id="KW-1185">Reference proteome</keyword>
<name>A0AAE1QW62_9SOLA</name>
<evidence type="ECO:0000259" key="8">
    <source>
        <dbReference type="Pfam" id="PF03016"/>
    </source>
</evidence>
<dbReference type="EMBL" id="JAVYJV010000022">
    <property type="protein sequence ID" value="KAK4340790.1"/>
    <property type="molecule type" value="Genomic_DNA"/>
</dbReference>
<evidence type="ECO:0000313" key="10">
    <source>
        <dbReference type="Proteomes" id="UP001291623"/>
    </source>
</evidence>
<keyword evidence="3" id="KW-0328">Glycosyltransferase</keyword>
<dbReference type="Proteomes" id="UP001291623">
    <property type="component" value="Unassembled WGS sequence"/>
</dbReference>
<keyword evidence="3" id="KW-0808">Transferase</keyword>
<evidence type="ECO:0000256" key="1">
    <source>
        <dbReference type="ARBA" id="ARBA00004323"/>
    </source>
</evidence>
<keyword evidence="5" id="KW-0333">Golgi apparatus</keyword>
<evidence type="ECO:0000256" key="2">
    <source>
        <dbReference type="ARBA" id="ARBA00010271"/>
    </source>
</evidence>
<dbReference type="InterPro" id="IPR040911">
    <property type="entry name" value="Exostosin_GT47"/>
</dbReference>
<protein>
    <recommendedName>
        <fullName evidence="8">Exostosin GT47 domain-containing protein</fullName>
    </recommendedName>
</protein>
<keyword evidence="7" id="KW-1133">Transmembrane helix</keyword>
<evidence type="ECO:0000256" key="7">
    <source>
        <dbReference type="SAM" id="Phobius"/>
    </source>
</evidence>
<keyword evidence="4" id="KW-0735">Signal-anchor</keyword>
<feature type="transmembrane region" description="Helical" evidence="7">
    <location>
        <begin position="17"/>
        <end position="34"/>
    </location>
</feature>
<comment type="subcellular location">
    <subcellularLocation>
        <location evidence="1">Golgi apparatus membrane</location>
        <topology evidence="1">Single-pass type II membrane protein</topology>
    </subcellularLocation>
</comment>
<comment type="caution">
    <text evidence="9">The sequence shown here is derived from an EMBL/GenBank/DDBJ whole genome shotgun (WGS) entry which is preliminary data.</text>
</comment>
<sequence length="695" mass="77598">MGSDFHLFLCRAETRRVLWVMGGVFAFSILVQYFELPYGTFIGNLISGSNSNKVNNNTQLNFNVGFDGRMKRNESIFSIAPNDSSEVELLKSNRDIAPERAMESGNIFKGKNENVAPISEEQSKDDIVPLASNFASPPMISPAPSVSLGKFNDNLTTLGSSHNPYGATTPRNDEATAFVPLASDAALKLMNSPAPSVSHRQINDNSTALGNSHNHDGATTTRSDEVAGIAPLKSDAALKPMISPAPSVSLSHIDDNSTTLASSHKPYGAATAPNKATGNGSTMTKTPVVKEESDKPVEGVVSISEMTNMLLQSHPSNLLSNLMWSKASDEELLSAKSQIESAANSIGDLGLHAPVYHNVSKFKRSYELMEQNLKVYIYAEGKRPVFHQSRLTGIYASEGWFMKQLKASQHYLTNDPKKAHLFYLPFSSQILEEVVYIPNSHSFTNLKAYLKNYVDLIKGRYPYWNRTQGADHFLVACHDWAPEETRREMANCIKSLCNADLKEGFKLGKDASLPETNIGSADPSKTLGGKRPSQRKFLAFFAGSMHGYVRPILLKHWQNKDPNMKIFGLMRKTDYIRHMKSSKYCICARGYEVNSPRVVEAISYECVPVIISDNFVPPFLETLNWESFAVFVQEKDIPNLKAILDSISLRRYLTLYNNVLKVQQHFLWHPEPVKYDMFHMILHSIWYNRVFQIAS</sequence>
<organism evidence="9 10">
    <name type="scientific">Anisodus tanguticus</name>
    <dbReference type="NCBI Taxonomy" id="243964"/>
    <lineage>
        <taxon>Eukaryota</taxon>
        <taxon>Viridiplantae</taxon>
        <taxon>Streptophyta</taxon>
        <taxon>Embryophyta</taxon>
        <taxon>Tracheophyta</taxon>
        <taxon>Spermatophyta</taxon>
        <taxon>Magnoliopsida</taxon>
        <taxon>eudicotyledons</taxon>
        <taxon>Gunneridae</taxon>
        <taxon>Pentapetalae</taxon>
        <taxon>asterids</taxon>
        <taxon>lamiids</taxon>
        <taxon>Solanales</taxon>
        <taxon>Solanaceae</taxon>
        <taxon>Solanoideae</taxon>
        <taxon>Hyoscyameae</taxon>
        <taxon>Anisodus</taxon>
    </lineage>
</organism>
<reference evidence="9" key="1">
    <citation type="submission" date="2023-12" db="EMBL/GenBank/DDBJ databases">
        <title>Genome assembly of Anisodus tanguticus.</title>
        <authorList>
            <person name="Wang Y.-J."/>
        </authorList>
    </citation>
    <scope>NUCLEOTIDE SEQUENCE</scope>
    <source>
        <strain evidence="9">KB-2021</strain>
        <tissue evidence="9">Leaf</tissue>
    </source>
</reference>
<evidence type="ECO:0000256" key="6">
    <source>
        <dbReference type="SAM" id="MobiDB-lite"/>
    </source>
</evidence>
<feature type="region of interest" description="Disordered" evidence="6">
    <location>
        <begin position="192"/>
        <end position="226"/>
    </location>
</feature>
<evidence type="ECO:0000256" key="3">
    <source>
        <dbReference type="ARBA" id="ARBA00022676"/>
    </source>
</evidence>
<feature type="compositionally biased region" description="Polar residues" evidence="6">
    <location>
        <begin position="274"/>
        <end position="285"/>
    </location>
</feature>
<gene>
    <name evidence="9" type="ORF">RND71_039291</name>
</gene>
<dbReference type="AlphaFoldDB" id="A0AAE1QW62"/>
<dbReference type="Pfam" id="PF03016">
    <property type="entry name" value="Exostosin_GT47"/>
    <property type="match status" value="1"/>
</dbReference>
<keyword evidence="7" id="KW-0812">Transmembrane</keyword>
<feature type="region of interest" description="Disordered" evidence="6">
    <location>
        <begin position="254"/>
        <end position="293"/>
    </location>
</feature>
<feature type="domain" description="Exostosin GT47" evidence="8">
    <location>
        <begin position="370"/>
        <end position="647"/>
    </location>
</feature>
<dbReference type="GO" id="GO:0016757">
    <property type="term" value="F:glycosyltransferase activity"/>
    <property type="evidence" value="ECO:0007669"/>
    <property type="project" value="UniProtKB-KW"/>
</dbReference>
<evidence type="ECO:0000256" key="5">
    <source>
        <dbReference type="ARBA" id="ARBA00023034"/>
    </source>
</evidence>
<dbReference type="PANTHER" id="PTHR11062">
    <property type="entry name" value="EXOSTOSIN HEPARAN SULFATE GLYCOSYLTRANSFERASE -RELATED"/>
    <property type="match status" value="1"/>
</dbReference>
<keyword evidence="7" id="KW-0472">Membrane</keyword>
<dbReference type="PANTHER" id="PTHR11062:SF353">
    <property type="entry name" value="EXOSTOSIN GT47 DOMAIN-CONTAINING PROTEIN"/>
    <property type="match status" value="1"/>
</dbReference>
<comment type="similarity">
    <text evidence="2">Belongs to the glycosyltransferase 47 family.</text>
</comment>
<evidence type="ECO:0000256" key="4">
    <source>
        <dbReference type="ARBA" id="ARBA00022968"/>
    </source>
</evidence>
<dbReference type="GO" id="GO:0000139">
    <property type="term" value="C:Golgi membrane"/>
    <property type="evidence" value="ECO:0007669"/>
    <property type="project" value="UniProtKB-SubCell"/>
</dbReference>
<dbReference type="InterPro" id="IPR004263">
    <property type="entry name" value="Exostosin"/>
</dbReference>